<dbReference type="Pfam" id="PF04246">
    <property type="entry name" value="RseC_MucC"/>
    <property type="match status" value="1"/>
</dbReference>
<dbReference type="PANTHER" id="PTHR35867">
    <property type="entry name" value="PROTEIN RSEC"/>
    <property type="match status" value="1"/>
</dbReference>
<feature type="transmembrane region" description="Helical" evidence="1">
    <location>
        <begin position="98"/>
        <end position="120"/>
    </location>
</feature>
<name>A0ABS1CAL5_9FIRM</name>
<dbReference type="EMBL" id="JACVDA010000026">
    <property type="protein sequence ID" value="MBK1469147.1"/>
    <property type="molecule type" value="Genomic_DNA"/>
</dbReference>
<feature type="transmembrane region" description="Helical" evidence="1">
    <location>
        <begin position="71"/>
        <end position="92"/>
    </location>
</feature>
<evidence type="ECO:0000256" key="1">
    <source>
        <dbReference type="SAM" id="Phobius"/>
    </source>
</evidence>
<dbReference type="InterPro" id="IPR007359">
    <property type="entry name" value="SigmaE_reg_RseC_MucC"/>
</dbReference>
<accession>A0ABS1CAL5</accession>
<sequence>MEQVGYITKILPENKCKVLVSRISGCKGTCKTCSGCPTPTMHIVMKKTLDVAVGDYVKIGVDSSIVLKYSIFLYGFPLLMFMLSIVLVNVIFPNLKGIDIIGFLVGVVTMILAFFVVKLVDKKYAHLSTKAMYMEQKISKKDI</sequence>
<keyword evidence="1" id="KW-1133">Transmembrane helix</keyword>
<dbReference type="PANTHER" id="PTHR35867:SF1">
    <property type="entry name" value="PROTEIN RSEC"/>
    <property type="match status" value="1"/>
</dbReference>
<proteinExistence type="predicted"/>
<dbReference type="RefSeq" id="WP_201275979.1">
    <property type="nucleotide sequence ID" value="NZ_JACVDA010000026.1"/>
</dbReference>
<keyword evidence="1" id="KW-0472">Membrane</keyword>
<evidence type="ECO:0000313" key="3">
    <source>
        <dbReference type="Proteomes" id="UP000823123"/>
    </source>
</evidence>
<gene>
    <name evidence="2" type="ORF">IBJ83_07585</name>
</gene>
<evidence type="ECO:0000313" key="2">
    <source>
        <dbReference type="EMBL" id="MBK1469147.1"/>
    </source>
</evidence>
<keyword evidence="1" id="KW-0812">Transmembrane</keyword>
<dbReference type="Proteomes" id="UP000823123">
    <property type="component" value="Unassembled WGS sequence"/>
</dbReference>
<reference evidence="2 3" key="1">
    <citation type="submission" date="2020-09" db="EMBL/GenBank/DDBJ databases">
        <title>Parvimonas S3374 sp. nov.</title>
        <authorList>
            <person name="Buhl M."/>
        </authorList>
    </citation>
    <scope>NUCLEOTIDE SEQUENCE [LARGE SCALE GENOMIC DNA]</scope>
    <source>
        <strain evidence="2 3">S3374</strain>
    </source>
</reference>
<keyword evidence="3" id="KW-1185">Reference proteome</keyword>
<comment type="caution">
    <text evidence="2">The sequence shown here is derived from an EMBL/GenBank/DDBJ whole genome shotgun (WGS) entry which is preliminary data.</text>
</comment>
<protein>
    <submittedName>
        <fullName evidence="2">SoxR reducing system RseC family protein</fullName>
    </submittedName>
</protein>
<organism evidence="2 3">
    <name type="scientific">Parvimonas parva</name>
    <dbReference type="NCBI Taxonomy" id="2769485"/>
    <lineage>
        <taxon>Bacteria</taxon>
        <taxon>Bacillati</taxon>
        <taxon>Bacillota</taxon>
        <taxon>Tissierellia</taxon>
        <taxon>Tissierellales</taxon>
        <taxon>Peptoniphilaceae</taxon>
        <taxon>Parvimonas</taxon>
    </lineage>
</organism>